<evidence type="ECO:0000256" key="2">
    <source>
        <dbReference type="ARBA" id="ARBA00022448"/>
    </source>
</evidence>
<comment type="subcellular location">
    <subcellularLocation>
        <location evidence="1">Nucleus</location>
    </subcellularLocation>
</comment>
<dbReference type="GO" id="GO:0005829">
    <property type="term" value="C:cytosol"/>
    <property type="evidence" value="ECO:0007669"/>
    <property type="project" value="TreeGrafter"/>
</dbReference>
<keyword evidence="7" id="KW-1185">Reference proteome</keyword>
<sequence>MSFNKQEVIQCFVNTLDNDSNTRQLAEQSLLNNLSQPNFLNFLLSLSVDDEIDGFIRLSSVLFVKNSIVRYWLKRNQQVTKVLGNISINENDKVSVKSNLIQVLSQSITKLDEQNNKQGGVIVTHLTSIITNFLESSENDNNMFGHELLMVVEELINTSKASDNIINSSHLMSALLITFELSKYYRWSIQGFNTSTTSNINIADQVNDSIVLLNKLTQFMSPILLNLSMTILGNVTSADMLDPSLNRQFHLLYLALKIFKFTMFNDLPDYLLSIENNKFIHMDNWIGIQLNIAKLGFPINYKFNCGNQKDYRMKSQKWAMANLTRIFLKYGQGDKFDVNRYNINVEQHSASLKNFQVYYQQEFLGQYFETFFSLIDQWHSKKLLIFDDSLYYLVRFFSFTLNDEKIFQSYLSSNLKSLIQYLIFPSIILNQENLSLFYEDDEEFFRKIYNSPYDTHRPDTASINFMYKLTNTYFDSVIGWLFEFLHEIFVKRKSYREGIEDTNSVPESIQQDLSGNNNDFKACKLQNALEAEAALRLMGIISHHLVNKETSPIKSQIDELINSYITPEILNHEYLFLTARALDALASFNYSFTDLTALSEAFKGVMQLLGDDINEESYSVSSDITDCFLIQVEALDALKSLLVNADITNYLRSSVNKIVSKLLQLISEYEVDFLTTILDEFITTFSAELKPFSNELSIKLSQQFLKISSELMEVYALKANSNEDNMDKVVALTNAEGDKESQCIGVINNISVMIETMSTEKLLLIHFVMNFDPCVQFVVHNSMIALIDEIISLSTLLLRSISRVTRSIQNNFDYILDNFNNFGWNDFYDYFNNFFESYVMINYNYKIAWENQFNNKIQQEVSSNDNSNLSLDEVEKELKNVLDIDYFTLDSDNRILTLIKLNTQVQNDAIMESNYRNINFTLALFEDIILSVNNASLFKVSNANVLDYYLSIDNVNDSNMQENQIIQSILEDCLNCFLNVLYVNLEEIVLLTEEDADLSYIDFDIIYLINNFLKLLFILILYKPILTIQIVNNFGKISNLLDILNKIDDTNSLQADELPYDMVNDSNPQLSFFQLLNKLWLTMNGNNSFVKMKKSSKFSVKLQILTILKFVKNQDSLKESLQLNKNENCNKWFDIWIQKAYVKLIEVVSEIPKLYEAEQKTKAALQSENSKGSNSANATGADDEDDEEDDAAFFADFLDEEEILTVDNHNFNESIRLQLLNHKNFANVGDGQKINVLQEFNHIMQSLESSGNPAFTLISSYINQKNLGELVSKAIEIDNNGLLVDF</sequence>
<evidence type="ECO:0000256" key="4">
    <source>
        <dbReference type="SAM" id="MobiDB-lite"/>
    </source>
</evidence>
<dbReference type="Proteomes" id="UP001360560">
    <property type="component" value="Unassembled WGS sequence"/>
</dbReference>
<dbReference type="InterPro" id="IPR001494">
    <property type="entry name" value="Importin-beta_N"/>
</dbReference>
<evidence type="ECO:0000313" key="7">
    <source>
        <dbReference type="Proteomes" id="UP001360560"/>
    </source>
</evidence>
<keyword evidence="3" id="KW-0539">Nucleus</keyword>
<dbReference type="SMART" id="SM00913">
    <property type="entry name" value="IBN_N"/>
    <property type="match status" value="1"/>
</dbReference>
<protein>
    <submittedName>
        <fullName evidence="6">Sxm1 protein</fullName>
    </submittedName>
</protein>
<name>A0AAV5QNX0_9ASCO</name>
<dbReference type="PROSITE" id="PS50166">
    <property type="entry name" value="IMPORTIN_B_NT"/>
    <property type="match status" value="1"/>
</dbReference>
<dbReference type="EMBL" id="BTFZ01000011">
    <property type="protein sequence ID" value="GMM36573.1"/>
    <property type="molecule type" value="Genomic_DNA"/>
</dbReference>
<reference evidence="6 7" key="1">
    <citation type="journal article" date="2023" name="Elife">
        <title>Identification of key yeast species and microbe-microbe interactions impacting larval growth of Drosophila in the wild.</title>
        <authorList>
            <person name="Mure A."/>
            <person name="Sugiura Y."/>
            <person name="Maeda R."/>
            <person name="Honda K."/>
            <person name="Sakurai N."/>
            <person name="Takahashi Y."/>
            <person name="Watada M."/>
            <person name="Katoh T."/>
            <person name="Gotoh A."/>
            <person name="Gotoh Y."/>
            <person name="Taniguchi I."/>
            <person name="Nakamura K."/>
            <person name="Hayashi T."/>
            <person name="Katayama T."/>
            <person name="Uemura T."/>
            <person name="Hattori Y."/>
        </authorList>
    </citation>
    <scope>NUCLEOTIDE SEQUENCE [LARGE SCALE GENOMIC DNA]</scope>
    <source>
        <strain evidence="6 7">SC-9</strain>
    </source>
</reference>
<dbReference type="GO" id="GO:0031267">
    <property type="term" value="F:small GTPase binding"/>
    <property type="evidence" value="ECO:0007669"/>
    <property type="project" value="InterPro"/>
</dbReference>
<organism evidence="6 7">
    <name type="scientific">Saccharomycopsis crataegensis</name>
    <dbReference type="NCBI Taxonomy" id="43959"/>
    <lineage>
        <taxon>Eukaryota</taxon>
        <taxon>Fungi</taxon>
        <taxon>Dikarya</taxon>
        <taxon>Ascomycota</taxon>
        <taxon>Saccharomycotina</taxon>
        <taxon>Saccharomycetes</taxon>
        <taxon>Saccharomycopsidaceae</taxon>
        <taxon>Saccharomycopsis</taxon>
    </lineage>
</organism>
<dbReference type="InterPro" id="IPR011989">
    <property type="entry name" value="ARM-like"/>
</dbReference>
<evidence type="ECO:0000256" key="1">
    <source>
        <dbReference type="ARBA" id="ARBA00004123"/>
    </source>
</evidence>
<proteinExistence type="predicted"/>
<dbReference type="RefSeq" id="XP_064853569.1">
    <property type="nucleotide sequence ID" value="XM_064997497.1"/>
</dbReference>
<dbReference type="GO" id="GO:0005635">
    <property type="term" value="C:nuclear envelope"/>
    <property type="evidence" value="ECO:0007669"/>
    <property type="project" value="TreeGrafter"/>
</dbReference>
<dbReference type="SUPFAM" id="SSF48371">
    <property type="entry name" value="ARM repeat"/>
    <property type="match status" value="1"/>
</dbReference>
<comment type="caution">
    <text evidence="6">The sequence shown here is derived from an EMBL/GenBank/DDBJ whole genome shotgun (WGS) entry which is preliminary data.</text>
</comment>
<feature type="domain" description="Importin N-terminal" evidence="5">
    <location>
        <begin position="26"/>
        <end position="106"/>
    </location>
</feature>
<dbReference type="GO" id="GO:0006606">
    <property type="term" value="P:protein import into nucleus"/>
    <property type="evidence" value="ECO:0007669"/>
    <property type="project" value="TreeGrafter"/>
</dbReference>
<evidence type="ECO:0000313" key="6">
    <source>
        <dbReference type="EMBL" id="GMM36573.1"/>
    </source>
</evidence>
<evidence type="ECO:0000259" key="5">
    <source>
        <dbReference type="PROSITE" id="PS50166"/>
    </source>
</evidence>
<feature type="region of interest" description="Disordered" evidence="4">
    <location>
        <begin position="1165"/>
        <end position="1186"/>
    </location>
</feature>
<feature type="compositionally biased region" description="Polar residues" evidence="4">
    <location>
        <begin position="1165"/>
        <end position="1178"/>
    </location>
</feature>
<dbReference type="Pfam" id="PF03810">
    <property type="entry name" value="IBN_N"/>
    <property type="match status" value="1"/>
</dbReference>
<dbReference type="Gene3D" id="1.25.10.10">
    <property type="entry name" value="Leucine-rich Repeat Variant"/>
    <property type="match status" value="1"/>
</dbReference>
<dbReference type="GeneID" id="90074548"/>
<accession>A0AAV5QNX0</accession>
<dbReference type="PANTHER" id="PTHR10997:SF28">
    <property type="entry name" value="IMPORTIN BETA SMX1"/>
    <property type="match status" value="1"/>
</dbReference>
<dbReference type="InterPro" id="IPR016024">
    <property type="entry name" value="ARM-type_fold"/>
</dbReference>
<gene>
    <name evidence="6" type="ORF">DASC09_038980</name>
</gene>
<keyword evidence="2" id="KW-0813">Transport</keyword>
<evidence type="ECO:0000256" key="3">
    <source>
        <dbReference type="ARBA" id="ARBA00023242"/>
    </source>
</evidence>
<dbReference type="PANTHER" id="PTHR10997">
    <property type="entry name" value="IMPORTIN-7, 8, 11"/>
    <property type="match status" value="1"/>
</dbReference>